<evidence type="ECO:0000256" key="8">
    <source>
        <dbReference type="ARBA" id="ARBA00022989"/>
    </source>
</evidence>
<organism evidence="14 15">
    <name type="scientific">Aquarana catesbeiana</name>
    <name type="common">American bullfrog</name>
    <name type="synonym">Rana catesbeiana</name>
    <dbReference type="NCBI Taxonomy" id="8400"/>
    <lineage>
        <taxon>Eukaryota</taxon>
        <taxon>Metazoa</taxon>
        <taxon>Chordata</taxon>
        <taxon>Craniata</taxon>
        <taxon>Vertebrata</taxon>
        <taxon>Euteleostomi</taxon>
        <taxon>Amphibia</taxon>
        <taxon>Batrachia</taxon>
        <taxon>Anura</taxon>
        <taxon>Neobatrachia</taxon>
        <taxon>Ranoidea</taxon>
        <taxon>Ranidae</taxon>
        <taxon>Aquarana</taxon>
    </lineage>
</organism>
<comment type="subcellular location">
    <subcellularLocation>
        <location evidence="2">Apical cell membrane</location>
    </subcellularLocation>
    <subcellularLocation>
        <location evidence="13">Cell membrane</location>
        <topology evidence="13">Multi-pass membrane protein</topology>
    </subcellularLocation>
    <subcellularLocation>
        <location evidence="1">Membrane</location>
        <topology evidence="1">Multi-pass membrane protein</topology>
    </subcellularLocation>
</comment>
<keyword evidence="10" id="KW-0325">Glycoprotein</keyword>
<evidence type="ECO:0000256" key="12">
    <source>
        <dbReference type="ARBA" id="ARBA00036880"/>
    </source>
</evidence>
<reference evidence="15" key="1">
    <citation type="journal article" date="2017" name="Nat. Commun.">
        <title>The North American bullfrog draft genome provides insight into hormonal regulation of long noncoding RNA.</title>
        <authorList>
            <person name="Hammond S.A."/>
            <person name="Warren R.L."/>
            <person name="Vandervalk B.P."/>
            <person name="Kucuk E."/>
            <person name="Khan H."/>
            <person name="Gibb E.A."/>
            <person name="Pandoh P."/>
            <person name="Kirk H."/>
            <person name="Zhao Y."/>
            <person name="Jones M."/>
            <person name="Mungall A.J."/>
            <person name="Coope R."/>
            <person name="Pleasance S."/>
            <person name="Moore R.A."/>
            <person name="Holt R.A."/>
            <person name="Round J.M."/>
            <person name="Ohora S."/>
            <person name="Walle B.V."/>
            <person name="Veldhoen N."/>
            <person name="Helbing C.C."/>
            <person name="Birol I."/>
        </authorList>
    </citation>
    <scope>NUCLEOTIDE SEQUENCE [LARGE SCALE GENOMIC DNA]</scope>
</reference>
<evidence type="ECO:0000256" key="11">
    <source>
        <dbReference type="ARBA" id="ARBA00035093"/>
    </source>
</evidence>
<protein>
    <recommendedName>
        <fullName evidence="13">Choline transporter-like protein</fullName>
    </recommendedName>
</protein>
<keyword evidence="8 13" id="KW-1133">Transmembrane helix</keyword>
<keyword evidence="4" id="KW-0813">Transport</keyword>
<evidence type="ECO:0000256" key="10">
    <source>
        <dbReference type="ARBA" id="ARBA00023180"/>
    </source>
</evidence>
<comment type="caution">
    <text evidence="13">Lacks conserved residue(s) required for the propagation of feature annotation.</text>
</comment>
<comment type="catalytic activity">
    <reaction evidence="11">
        <text>choline(out) + n H(+)(in) = choline(in) + n H(+)(out)</text>
        <dbReference type="Rhea" id="RHEA:75463"/>
        <dbReference type="ChEBI" id="CHEBI:15354"/>
        <dbReference type="ChEBI" id="CHEBI:15378"/>
    </reaction>
</comment>
<keyword evidence="5" id="KW-0050">Antiport</keyword>
<evidence type="ECO:0000256" key="4">
    <source>
        <dbReference type="ARBA" id="ARBA00022448"/>
    </source>
</evidence>
<keyword evidence="6" id="KW-1003">Cell membrane</keyword>
<evidence type="ECO:0000256" key="1">
    <source>
        <dbReference type="ARBA" id="ARBA00004141"/>
    </source>
</evidence>
<feature type="transmembrane region" description="Helical" evidence="13">
    <location>
        <begin position="100"/>
        <end position="121"/>
    </location>
</feature>
<keyword evidence="9 13" id="KW-0472">Membrane</keyword>
<comment type="catalytic activity">
    <reaction evidence="12">
        <text>thiamine diphosphate(out) = thiamine diphosphate(in)</text>
        <dbReference type="Rhea" id="RHEA:75471"/>
        <dbReference type="ChEBI" id="CHEBI:58937"/>
    </reaction>
</comment>
<evidence type="ECO:0000256" key="5">
    <source>
        <dbReference type="ARBA" id="ARBA00022449"/>
    </source>
</evidence>
<dbReference type="GO" id="GO:0015297">
    <property type="term" value="F:antiporter activity"/>
    <property type="evidence" value="ECO:0007669"/>
    <property type="project" value="UniProtKB-KW"/>
</dbReference>
<evidence type="ECO:0000256" key="6">
    <source>
        <dbReference type="ARBA" id="ARBA00022475"/>
    </source>
</evidence>
<proteinExistence type="inferred from homology"/>
<accession>A0A2G9P419</accession>
<evidence type="ECO:0000256" key="7">
    <source>
        <dbReference type="ARBA" id="ARBA00022692"/>
    </source>
</evidence>
<evidence type="ECO:0000256" key="9">
    <source>
        <dbReference type="ARBA" id="ARBA00023136"/>
    </source>
</evidence>
<gene>
    <name evidence="14" type="ORF">AB205_0054140</name>
</gene>
<evidence type="ECO:0000256" key="2">
    <source>
        <dbReference type="ARBA" id="ARBA00004221"/>
    </source>
</evidence>
<feature type="non-terminal residue" evidence="14">
    <location>
        <position position="1"/>
    </location>
</feature>
<feature type="transmembrane region" description="Helical" evidence="13">
    <location>
        <begin position="50"/>
        <end position="68"/>
    </location>
</feature>
<name>A0A2G9P419_AQUCT</name>
<evidence type="ECO:0000313" key="14">
    <source>
        <dbReference type="EMBL" id="PIN98067.1"/>
    </source>
</evidence>
<feature type="transmembrane region" description="Helical" evidence="13">
    <location>
        <begin position="23"/>
        <end position="43"/>
    </location>
</feature>
<dbReference type="PANTHER" id="PTHR12385:SF37">
    <property type="entry name" value="CHOLINE TRANSPORTER-LIKE PROTEIN 4"/>
    <property type="match status" value="1"/>
</dbReference>
<dbReference type="GO" id="GO:0015871">
    <property type="term" value="P:choline transport"/>
    <property type="evidence" value="ECO:0007669"/>
    <property type="project" value="TreeGrafter"/>
</dbReference>
<sequence>TIANSLNFQNLSKKIFADFANSWSWILIALGIAMLVSLLFLILLRFTAGILVWVLIVGVIGVIGYGIYHCYMEYTNTSTTFNQVGFNPDLSVYFHVKETWLGILIVLAVVEAILLLLLLFLRKRILIAIALIQEASKAIGHIMSALFYPLITFVLLVVCVAYWGITALYPSVFYVTILHCVSPQT</sequence>
<dbReference type="OrthoDB" id="420519at2759"/>
<keyword evidence="15" id="KW-1185">Reference proteome</keyword>
<dbReference type="GO" id="GO:0090422">
    <property type="term" value="F:thiamine pyrophosphate transmembrane transporter activity"/>
    <property type="evidence" value="ECO:0007669"/>
    <property type="project" value="TreeGrafter"/>
</dbReference>
<dbReference type="PANTHER" id="PTHR12385">
    <property type="entry name" value="CHOLINE TRANSPORTER-LIKE (SLC FAMILY 44)"/>
    <property type="match status" value="1"/>
</dbReference>
<dbReference type="Proteomes" id="UP000228934">
    <property type="component" value="Unassembled WGS sequence"/>
</dbReference>
<dbReference type="Pfam" id="PF04515">
    <property type="entry name" value="Choline_transpo"/>
    <property type="match status" value="1"/>
</dbReference>
<comment type="similarity">
    <text evidence="3 13">Belongs to the CTL (choline transporter-like) family.</text>
</comment>
<dbReference type="AlphaFoldDB" id="A0A2G9P419"/>
<evidence type="ECO:0000256" key="3">
    <source>
        <dbReference type="ARBA" id="ARBA00007168"/>
    </source>
</evidence>
<dbReference type="GO" id="GO:0016324">
    <property type="term" value="C:apical plasma membrane"/>
    <property type="evidence" value="ECO:0007669"/>
    <property type="project" value="UniProtKB-SubCell"/>
</dbReference>
<dbReference type="InterPro" id="IPR007603">
    <property type="entry name" value="Choline_transptr-like"/>
</dbReference>
<evidence type="ECO:0000313" key="15">
    <source>
        <dbReference type="Proteomes" id="UP000228934"/>
    </source>
</evidence>
<feature type="transmembrane region" description="Helical" evidence="13">
    <location>
        <begin position="142"/>
        <end position="165"/>
    </location>
</feature>
<comment type="function">
    <text evidence="13">Choline transporter.</text>
</comment>
<dbReference type="EMBL" id="KV923007">
    <property type="protein sequence ID" value="PIN98067.1"/>
    <property type="molecule type" value="Genomic_DNA"/>
</dbReference>
<evidence type="ECO:0000256" key="13">
    <source>
        <dbReference type="RuleBase" id="RU368066"/>
    </source>
</evidence>
<keyword evidence="7 13" id="KW-0812">Transmembrane</keyword>